<sequence>MYHHFLIFAESHFIIPAERPNHYCTSHMSTLPTANPPPRFGNDSPSPNSSFPSFLPIVIVFTLLSILGTIAIAGFLCRYVKKHGLHAITISTGAAPVSTALYTVAPDTQIRDATVERFLREIAGEKPIRFTPQQLSGFTNNYSVRLGAGGFGAVYKGMLPNGLTVAVKRLHAGGHDDRTSQEQFMAEVGTIGRTHHINLVRLFGFCYDAADVRALVYEYMEHGALDSYLFDRSHQVSFQTLRDIAVGIARGLRYLHEECQQKIVHYDIKPGNVLLDGSLTPKVADFGLAQLLNRADTHKSVSGMRGTPGYAAPEMWMQAGATVKCDVYSFGILLFEILGRRRNLDETAPESEQWFPKLVWVKYESGRLLEVVETCDGADEQDKKTADRMCEVAFWCVQQQPEARPPMGVVVKMLEGEMDIAPPANPFQHLMATPKVANMWTTVTSSVNTVSTGVDIDGVSREICST</sequence>
<dbReference type="Gene3D" id="3.30.200.20">
    <property type="entry name" value="Phosphorylase Kinase, domain 1"/>
    <property type="match status" value="1"/>
</dbReference>
<keyword evidence="7" id="KW-0418">Kinase</keyword>
<reference evidence="17" key="2">
    <citation type="journal article" date="2017" name="Nat. Plants">
        <title>The Aegilops tauschii genome reveals multiple impacts of transposons.</title>
        <authorList>
            <person name="Zhao G."/>
            <person name="Zou C."/>
            <person name="Li K."/>
            <person name="Wang K."/>
            <person name="Li T."/>
            <person name="Gao L."/>
            <person name="Zhang X."/>
            <person name="Wang H."/>
            <person name="Yang Z."/>
            <person name="Liu X."/>
            <person name="Jiang W."/>
            <person name="Mao L."/>
            <person name="Kong X."/>
            <person name="Jiao Y."/>
            <person name="Jia J."/>
        </authorList>
    </citation>
    <scope>NUCLEOTIDE SEQUENCE [LARGE SCALE GENOMIC DNA]</scope>
    <source>
        <strain evidence="17">cv. AL8/78</strain>
    </source>
</reference>
<reference evidence="16" key="4">
    <citation type="submission" date="2019-03" db="UniProtKB">
        <authorList>
            <consortium name="EnsemblPlants"/>
        </authorList>
    </citation>
    <scope>IDENTIFICATION</scope>
</reference>
<keyword evidence="2 13" id="KW-0723">Serine/threonine-protein kinase</keyword>
<evidence type="ECO:0000313" key="16">
    <source>
        <dbReference type="EnsemblPlants" id="AET7Gv21305900.1"/>
    </source>
</evidence>
<evidence type="ECO:0000256" key="12">
    <source>
        <dbReference type="PROSITE-ProRule" id="PRU10141"/>
    </source>
</evidence>
<protein>
    <recommendedName>
        <fullName evidence="15">Protein kinase domain-containing protein</fullName>
    </recommendedName>
</protein>
<dbReference type="EnsemblPlants" id="AET7Gv21305900.1">
    <property type="protein sequence ID" value="AET7Gv21305900.1"/>
    <property type="gene ID" value="AET7Gv21305900"/>
</dbReference>
<dbReference type="InterPro" id="IPR001245">
    <property type="entry name" value="Ser-Thr/Tyr_kinase_cat_dom"/>
</dbReference>
<dbReference type="InterPro" id="IPR045874">
    <property type="entry name" value="LRK10/LRL21-25-like"/>
</dbReference>
<dbReference type="PROSITE" id="PS00107">
    <property type="entry name" value="PROTEIN_KINASE_ATP"/>
    <property type="match status" value="1"/>
</dbReference>
<dbReference type="AlphaFoldDB" id="A0A453T9W5"/>
<reference evidence="16" key="5">
    <citation type="journal article" date="2021" name="G3 (Bethesda)">
        <title>Aegilops tauschii genome assembly Aet v5.0 features greater sequence contiguity and improved annotation.</title>
        <authorList>
            <person name="Wang L."/>
            <person name="Zhu T."/>
            <person name="Rodriguez J.C."/>
            <person name="Deal K.R."/>
            <person name="Dubcovsky J."/>
            <person name="McGuire P.E."/>
            <person name="Lux T."/>
            <person name="Spannagl M."/>
            <person name="Mayer K.F.X."/>
            <person name="Baldrich P."/>
            <person name="Meyers B.C."/>
            <person name="Huo N."/>
            <person name="Gu Y.Q."/>
            <person name="Zhou H."/>
            <person name="Devos K.M."/>
            <person name="Bennetzen J.L."/>
            <person name="Unver T."/>
            <person name="Budak H."/>
            <person name="Gulick P.J."/>
            <person name="Galiba G."/>
            <person name="Kalapos B."/>
            <person name="Nelson D.R."/>
            <person name="Li P."/>
            <person name="You F.M."/>
            <person name="Luo M.C."/>
            <person name="Dvorak J."/>
        </authorList>
    </citation>
    <scope>NUCLEOTIDE SEQUENCE [LARGE SCALE GENOMIC DNA]</scope>
    <source>
        <strain evidence="16">cv. AL8/78</strain>
    </source>
</reference>
<evidence type="ECO:0000256" key="3">
    <source>
        <dbReference type="ARBA" id="ARBA00022679"/>
    </source>
</evidence>
<evidence type="ECO:0000256" key="6">
    <source>
        <dbReference type="ARBA" id="ARBA00022741"/>
    </source>
</evidence>
<dbReference type="Gene3D" id="1.10.510.10">
    <property type="entry name" value="Transferase(Phosphotransferase) domain 1"/>
    <property type="match status" value="1"/>
</dbReference>
<dbReference type="InterPro" id="IPR011009">
    <property type="entry name" value="Kinase-like_dom_sf"/>
</dbReference>
<evidence type="ECO:0000256" key="1">
    <source>
        <dbReference type="ARBA" id="ARBA00004479"/>
    </source>
</evidence>
<proteinExistence type="inferred from homology"/>
<name>A0A453T9W5_AEGTS</name>
<keyword evidence="4 14" id="KW-0812">Transmembrane</keyword>
<dbReference type="STRING" id="200361.A0A453T9W5"/>
<dbReference type="GO" id="GO:0005524">
    <property type="term" value="F:ATP binding"/>
    <property type="evidence" value="ECO:0007669"/>
    <property type="project" value="UniProtKB-UniRule"/>
</dbReference>
<evidence type="ECO:0000256" key="9">
    <source>
        <dbReference type="ARBA" id="ARBA00022989"/>
    </source>
</evidence>
<dbReference type="InterPro" id="IPR000719">
    <property type="entry name" value="Prot_kinase_dom"/>
</dbReference>
<organism evidence="16 17">
    <name type="scientific">Aegilops tauschii subsp. strangulata</name>
    <name type="common">Goatgrass</name>
    <dbReference type="NCBI Taxonomy" id="200361"/>
    <lineage>
        <taxon>Eukaryota</taxon>
        <taxon>Viridiplantae</taxon>
        <taxon>Streptophyta</taxon>
        <taxon>Embryophyta</taxon>
        <taxon>Tracheophyta</taxon>
        <taxon>Spermatophyta</taxon>
        <taxon>Magnoliopsida</taxon>
        <taxon>Liliopsida</taxon>
        <taxon>Poales</taxon>
        <taxon>Poaceae</taxon>
        <taxon>BOP clade</taxon>
        <taxon>Pooideae</taxon>
        <taxon>Triticodae</taxon>
        <taxon>Triticeae</taxon>
        <taxon>Triticinae</taxon>
        <taxon>Aegilops</taxon>
    </lineage>
</organism>
<dbReference type="SMART" id="SM00220">
    <property type="entry name" value="S_TKc"/>
    <property type="match status" value="1"/>
</dbReference>
<keyword evidence="10 14" id="KW-0472">Membrane</keyword>
<accession>A0A453T9W5</accession>
<dbReference type="PANTHER" id="PTHR27009">
    <property type="entry name" value="RUST RESISTANCE KINASE LR10-RELATED"/>
    <property type="match status" value="1"/>
</dbReference>
<dbReference type="Proteomes" id="UP000015105">
    <property type="component" value="Chromosome 7D"/>
</dbReference>
<dbReference type="GO" id="GO:0016020">
    <property type="term" value="C:membrane"/>
    <property type="evidence" value="ECO:0007669"/>
    <property type="project" value="UniProtKB-SubCell"/>
</dbReference>
<evidence type="ECO:0000256" key="2">
    <source>
        <dbReference type="ARBA" id="ARBA00022527"/>
    </source>
</evidence>
<dbReference type="GO" id="GO:0004674">
    <property type="term" value="F:protein serine/threonine kinase activity"/>
    <property type="evidence" value="ECO:0007669"/>
    <property type="project" value="UniProtKB-KW"/>
</dbReference>
<dbReference type="Gramene" id="AET7Gv21305900.1">
    <property type="protein sequence ID" value="AET7Gv21305900.1"/>
    <property type="gene ID" value="AET7Gv21305900"/>
</dbReference>
<reference evidence="16" key="3">
    <citation type="journal article" date="2017" name="Nature">
        <title>Genome sequence of the progenitor of the wheat D genome Aegilops tauschii.</title>
        <authorList>
            <person name="Luo M.C."/>
            <person name="Gu Y.Q."/>
            <person name="Puiu D."/>
            <person name="Wang H."/>
            <person name="Twardziok S.O."/>
            <person name="Deal K.R."/>
            <person name="Huo N."/>
            <person name="Zhu T."/>
            <person name="Wang L."/>
            <person name="Wang Y."/>
            <person name="McGuire P.E."/>
            <person name="Liu S."/>
            <person name="Long H."/>
            <person name="Ramasamy R.K."/>
            <person name="Rodriguez J.C."/>
            <person name="Van S.L."/>
            <person name="Yuan L."/>
            <person name="Wang Z."/>
            <person name="Xia Z."/>
            <person name="Xiao L."/>
            <person name="Anderson O.D."/>
            <person name="Ouyang S."/>
            <person name="Liang Y."/>
            <person name="Zimin A.V."/>
            <person name="Pertea G."/>
            <person name="Qi P."/>
            <person name="Bennetzen J.L."/>
            <person name="Dai X."/>
            <person name="Dawson M.W."/>
            <person name="Muller H.G."/>
            <person name="Kugler K."/>
            <person name="Rivarola-Duarte L."/>
            <person name="Spannagl M."/>
            <person name="Mayer K.F.X."/>
            <person name="Lu F.H."/>
            <person name="Bevan M.W."/>
            <person name="Leroy P."/>
            <person name="Li P."/>
            <person name="You F.M."/>
            <person name="Sun Q."/>
            <person name="Liu Z."/>
            <person name="Lyons E."/>
            <person name="Wicker T."/>
            <person name="Salzberg S.L."/>
            <person name="Devos K.M."/>
            <person name="Dvorak J."/>
        </authorList>
    </citation>
    <scope>NUCLEOTIDE SEQUENCE [LARGE SCALE GENOMIC DNA]</scope>
    <source>
        <strain evidence="16">cv. AL8/78</strain>
    </source>
</reference>
<dbReference type="Pfam" id="PF07714">
    <property type="entry name" value="PK_Tyr_Ser-Thr"/>
    <property type="match status" value="1"/>
</dbReference>
<feature type="binding site" evidence="12">
    <location>
        <position position="168"/>
    </location>
    <ligand>
        <name>ATP</name>
        <dbReference type="ChEBI" id="CHEBI:30616"/>
    </ligand>
</feature>
<dbReference type="PROSITE" id="PS50011">
    <property type="entry name" value="PROTEIN_KINASE_DOM"/>
    <property type="match status" value="1"/>
</dbReference>
<keyword evidence="11" id="KW-0325">Glycoprotein</keyword>
<keyword evidence="17" id="KW-1185">Reference proteome</keyword>
<evidence type="ECO:0000313" key="17">
    <source>
        <dbReference type="Proteomes" id="UP000015105"/>
    </source>
</evidence>
<keyword evidence="3" id="KW-0808">Transferase</keyword>
<reference evidence="17" key="1">
    <citation type="journal article" date="2014" name="Science">
        <title>Ancient hybridizations among the ancestral genomes of bread wheat.</title>
        <authorList>
            <consortium name="International Wheat Genome Sequencing Consortium,"/>
            <person name="Marcussen T."/>
            <person name="Sandve S.R."/>
            <person name="Heier L."/>
            <person name="Spannagl M."/>
            <person name="Pfeifer M."/>
            <person name="Jakobsen K.S."/>
            <person name="Wulff B.B."/>
            <person name="Steuernagel B."/>
            <person name="Mayer K.F."/>
            <person name="Olsen O.A."/>
        </authorList>
    </citation>
    <scope>NUCLEOTIDE SEQUENCE [LARGE SCALE GENOMIC DNA]</scope>
    <source>
        <strain evidence="17">cv. AL8/78</strain>
    </source>
</reference>
<evidence type="ECO:0000259" key="15">
    <source>
        <dbReference type="PROSITE" id="PS50011"/>
    </source>
</evidence>
<keyword evidence="5" id="KW-0732">Signal</keyword>
<evidence type="ECO:0000256" key="10">
    <source>
        <dbReference type="ARBA" id="ARBA00023136"/>
    </source>
</evidence>
<evidence type="ECO:0000256" key="14">
    <source>
        <dbReference type="SAM" id="Phobius"/>
    </source>
</evidence>
<comment type="subcellular location">
    <subcellularLocation>
        <location evidence="1">Membrane</location>
        <topology evidence="1">Single-pass type I membrane protein</topology>
    </subcellularLocation>
</comment>
<evidence type="ECO:0000256" key="4">
    <source>
        <dbReference type="ARBA" id="ARBA00022692"/>
    </source>
</evidence>
<dbReference type="InterPro" id="IPR017441">
    <property type="entry name" value="Protein_kinase_ATP_BS"/>
</dbReference>
<keyword evidence="8 12" id="KW-0067">ATP-binding</keyword>
<feature type="transmembrane region" description="Helical" evidence="14">
    <location>
        <begin position="54"/>
        <end position="76"/>
    </location>
</feature>
<keyword evidence="9 14" id="KW-1133">Transmembrane helix</keyword>
<dbReference type="InterPro" id="IPR008271">
    <property type="entry name" value="Ser/Thr_kinase_AS"/>
</dbReference>
<dbReference type="SUPFAM" id="SSF56112">
    <property type="entry name" value="Protein kinase-like (PK-like)"/>
    <property type="match status" value="1"/>
</dbReference>
<feature type="domain" description="Protein kinase" evidence="15">
    <location>
        <begin position="140"/>
        <end position="428"/>
    </location>
</feature>
<dbReference type="PROSITE" id="PS00108">
    <property type="entry name" value="PROTEIN_KINASE_ST"/>
    <property type="match status" value="1"/>
</dbReference>
<keyword evidence="6 12" id="KW-0547">Nucleotide-binding</keyword>
<evidence type="ECO:0000256" key="8">
    <source>
        <dbReference type="ARBA" id="ARBA00022840"/>
    </source>
</evidence>
<evidence type="ECO:0000256" key="7">
    <source>
        <dbReference type="ARBA" id="ARBA00022777"/>
    </source>
</evidence>
<evidence type="ECO:0000256" key="5">
    <source>
        <dbReference type="ARBA" id="ARBA00022729"/>
    </source>
</evidence>
<evidence type="ECO:0000256" key="13">
    <source>
        <dbReference type="RuleBase" id="RU000304"/>
    </source>
</evidence>
<comment type="similarity">
    <text evidence="13">Belongs to the protein kinase superfamily.</text>
</comment>
<evidence type="ECO:0000256" key="11">
    <source>
        <dbReference type="ARBA" id="ARBA00023180"/>
    </source>
</evidence>